<dbReference type="InterPro" id="IPR008271">
    <property type="entry name" value="Ser/Thr_kinase_AS"/>
</dbReference>
<dbReference type="EMBL" id="JACDUR010000002">
    <property type="protein sequence ID" value="MBA2890935.1"/>
    <property type="molecule type" value="Genomic_DNA"/>
</dbReference>
<dbReference type="Gene3D" id="3.30.200.20">
    <property type="entry name" value="Phosphorylase Kinase, domain 1"/>
    <property type="match status" value="1"/>
</dbReference>
<keyword evidence="9" id="KW-1185">Reference proteome</keyword>
<dbReference type="SUPFAM" id="SSF56112">
    <property type="entry name" value="Protein kinase-like (PK-like)"/>
    <property type="match status" value="1"/>
</dbReference>
<gene>
    <name evidence="8" type="ORF">HNR30_002276</name>
</gene>
<dbReference type="GO" id="GO:0004674">
    <property type="term" value="F:protein serine/threonine kinase activity"/>
    <property type="evidence" value="ECO:0007669"/>
    <property type="project" value="TreeGrafter"/>
</dbReference>
<dbReference type="InterPro" id="IPR000719">
    <property type="entry name" value="Prot_kinase_dom"/>
</dbReference>
<dbReference type="InterPro" id="IPR011009">
    <property type="entry name" value="Kinase-like_dom_sf"/>
</dbReference>
<comment type="caution">
    <text evidence="8">The sequence shown here is derived from an EMBL/GenBank/DDBJ whole genome shotgun (WGS) entry which is preliminary data.</text>
</comment>
<evidence type="ECO:0000259" key="7">
    <source>
        <dbReference type="PROSITE" id="PS50011"/>
    </source>
</evidence>
<dbReference type="PROSITE" id="PS00108">
    <property type="entry name" value="PROTEIN_KINASE_ST"/>
    <property type="match status" value="1"/>
</dbReference>
<keyword evidence="4" id="KW-0067">ATP-binding</keyword>
<feature type="transmembrane region" description="Helical" evidence="6">
    <location>
        <begin position="408"/>
        <end position="427"/>
    </location>
</feature>
<keyword evidence="6" id="KW-0472">Membrane</keyword>
<dbReference type="AlphaFoldDB" id="A0A7W0HPJ1"/>
<evidence type="ECO:0000256" key="6">
    <source>
        <dbReference type="SAM" id="Phobius"/>
    </source>
</evidence>
<feature type="transmembrane region" description="Helical" evidence="6">
    <location>
        <begin position="439"/>
        <end position="460"/>
    </location>
</feature>
<feature type="transmembrane region" description="Helical" evidence="6">
    <location>
        <begin position="535"/>
        <end position="553"/>
    </location>
</feature>
<accession>A0A7W0HPJ1</accession>
<evidence type="ECO:0000256" key="4">
    <source>
        <dbReference type="ARBA" id="ARBA00022840"/>
    </source>
</evidence>
<dbReference type="Gene3D" id="1.10.510.10">
    <property type="entry name" value="Transferase(Phosphotransferase) domain 1"/>
    <property type="match status" value="1"/>
</dbReference>
<feature type="transmembrane region" description="Helical" evidence="6">
    <location>
        <begin position="368"/>
        <end position="388"/>
    </location>
</feature>
<feature type="compositionally biased region" description="Gly residues" evidence="5">
    <location>
        <begin position="312"/>
        <end position="351"/>
    </location>
</feature>
<evidence type="ECO:0000256" key="3">
    <source>
        <dbReference type="ARBA" id="ARBA00022777"/>
    </source>
</evidence>
<reference evidence="8 9" key="1">
    <citation type="submission" date="2020-07" db="EMBL/GenBank/DDBJ databases">
        <title>Genomic Encyclopedia of Type Strains, Phase IV (KMG-IV): sequencing the most valuable type-strain genomes for metagenomic binning, comparative biology and taxonomic classification.</title>
        <authorList>
            <person name="Goeker M."/>
        </authorList>
    </citation>
    <scope>NUCLEOTIDE SEQUENCE [LARGE SCALE GENOMIC DNA]</scope>
    <source>
        <strain evidence="8 9">DSM 45533</strain>
    </source>
</reference>
<evidence type="ECO:0000256" key="2">
    <source>
        <dbReference type="ARBA" id="ARBA00022741"/>
    </source>
</evidence>
<sequence>MQPLVTADPRQLGDYQLKNVLGRGGQGSVYLAEDAGGSRVAIKMLHAEDEASHRRFLREAEAARRVAPFSTARVLDVGVADGRPYIVSEFIPGPSLDELIKAEGPRSGSGLERLAVATLTALAAIHRAGIVHRDLKPSNVIMGQEGPVVIDFGIARALEQTATGSVVGTPAFMAPEQFGGVVGPACDMFSWASTMIYAATGQPAFQGETMPALMAAILQQEPDLSRVPEGLRPLIAACLAKEPSARPRAEVLLARLTGQAPERVAGPQGTRLLTGDLGGGTPGHGAPDLRGAGHGAPDLRGAGRGAPDLRGPGHGGPGRSGPGHGSPGHGSPGHGSPGHGSPGHGGMGHGGPQLPAQAFRSPEAAPGVAGAVAALICLLLVTIPLAGVTFETLRWISLYEHSFDRDTWLVWNVACMAGVILLIPAAGPALWRYHKGATIATWILPPLGVLFLVWALVLGFEDDFPAILVGLLPPGLLGPVLVAVAFMAVRVSRVAAVLGIMGGVLLTVEIAFHAIDMMPGAADHTFRLMRLLATVAARVTLTAWLVALGVMLVRRAAEHPPRQHP</sequence>
<dbReference type="GO" id="GO:0005524">
    <property type="term" value="F:ATP binding"/>
    <property type="evidence" value="ECO:0007669"/>
    <property type="project" value="UniProtKB-KW"/>
</dbReference>
<feature type="transmembrane region" description="Helical" evidence="6">
    <location>
        <begin position="466"/>
        <end position="487"/>
    </location>
</feature>
<feature type="domain" description="Protein kinase" evidence="7">
    <location>
        <begin position="15"/>
        <end position="264"/>
    </location>
</feature>
<dbReference type="PANTHER" id="PTHR43289">
    <property type="entry name" value="MITOGEN-ACTIVATED PROTEIN KINASE KINASE KINASE 20-RELATED"/>
    <property type="match status" value="1"/>
</dbReference>
<feature type="transmembrane region" description="Helical" evidence="6">
    <location>
        <begin position="494"/>
        <end position="515"/>
    </location>
</feature>
<name>A0A7W0HPJ1_9ACTN</name>
<dbReference type="SMART" id="SM00220">
    <property type="entry name" value="S_TKc"/>
    <property type="match status" value="1"/>
</dbReference>
<keyword evidence="3 8" id="KW-0418">Kinase</keyword>
<evidence type="ECO:0000313" key="9">
    <source>
        <dbReference type="Proteomes" id="UP000530928"/>
    </source>
</evidence>
<dbReference type="CDD" id="cd14014">
    <property type="entry name" value="STKc_PknB_like"/>
    <property type="match status" value="1"/>
</dbReference>
<feature type="region of interest" description="Disordered" evidence="5">
    <location>
        <begin position="262"/>
        <end position="358"/>
    </location>
</feature>
<evidence type="ECO:0000313" key="8">
    <source>
        <dbReference type="EMBL" id="MBA2890935.1"/>
    </source>
</evidence>
<keyword evidence="6" id="KW-1133">Transmembrane helix</keyword>
<protein>
    <submittedName>
        <fullName evidence="8">Putative Ser/Thr protein kinase</fullName>
    </submittedName>
</protein>
<organism evidence="8 9">
    <name type="scientific">Nonomuraea soli</name>
    <dbReference type="NCBI Taxonomy" id="1032476"/>
    <lineage>
        <taxon>Bacteria</taxon>
        <taxon>Bacillati</taxon>
        <taxon>Actinomycetota</taxon>
        <taxon>Actinomycetes</taxon>
        <taxon>Streptosporangiales</taxon>
        <taxon>Streptosporangiaceae</taxon>
        <taxon>Nonomuraea</taxon>
    </lineage>
</organism>
<keyword evidence="2" id="KW-0547">Nucleotide-binding</keyword>
<evidence type="ECO:0000256" key="5">
    <source>
        <dbReference type="SAM" id="MobiDB-lite"/>
    </source>
</evidence>
<proteinExistence type="predicted"/>
<dbReference type="RefSeq" id="WP_181609704.1">
    <property type="nucleotide sequence ID" value="NZ_BAABAM010000006.1"/>
</dbReference>
<dbReference type="Pfam" id="PF00069">
    <property type="entry name" value="Pkinase"/>
    <property type="match status" value="1"/>
</dbReference>
<dbReference type="Proteomes" id="UP000530928">
    <property type="component" value="Unassembled WGS sequence"/>
</dbReference>
<dbReference type="PANTHER" id="PTHR43289:SF34">
    <property type="entry name" value="SERINE_THREONINE-PROTEIN KINASE YBDM-RELATED"/>
    <property type="match status" value="1"/>
</dbReference>
<keyword evidence="6" id="KW-0812">Transmembrane</keyword>
<evidence type="ECO:0000256" key="1">
    <source>
        <dbReference type="ARBA" id="ARBA00022679"/>
    </source>
</evidence>
<keyword evidence="1" id="KW-0808">Transferase</keyword>
<dbReference type="PROSITE" id="PS50011">
    <property type="entry name" value="PROTEIN_KINASE_DOM"/>
    <property type="match status" value="1"/>
</dbReference>